<feature type="coiled-coil region" evidence="1">
    <location>
        <begin position="232"/>
        <end position="302"/>
    </location>
</feature>
<reference evidence="3 4" key="1">
    <citation type="submission" date="2024-10" db="EMBL/GenBank/DDBJ databases">
        <title>Updated reference genomes for cyclostephanoid diatoms.</title>
        <authorList>
            <person name="Roberts W.R."/>
            <person name="Alverson A.J."/>
        </authorList>
    </citation>
    <scope>NUCLEOTIDE SEQUENCE [LARGE SCALE GENOMIC DNA]</scope>
    <source>
        <strain evidence="3 4">AJA010-31</strain>
    </source>
</reference>
<dbReference type="Proteomes" id="UP001530400">
    <property type="component" value="Unassembled WGS sequence"/>
</dbReference>
<evidence type="ECO:0008006" key="5">
    <source>
        <dbReference type="Google" id="ProtNLM"/>
    </source>
</evidence>
<dbReference type="AlphaFoldDB" id="A0ABD3QJC9"/>
<comment type="caution">
    <text evidence="3">The sequence shown here is derived from an EMBL/GenBank/DDBJ whole genome shotgun (WGS) entry which is preliminary data.</text>
</comment>
<sequence>MTNAQTIALELFRSQLRRAIEPIDISAYHEELVRDLEALKCCGDDKLSSTLANHLRVLKETQQKVIELEHRCNDAKALKNKMQYSTEVKDIAVAKKKVSELSREINHLLRTSDLVLQNLKRFKVDAERIDAIVFKTIKDLPDLSVLKQATSKYTPIDWARDKAFEEMKQTLKELDEIHTTILNEQTEHREIVEDTKMEIKRTKEDIIAISNCNHAMQTSFDQSMTDRGVSRADEIKTKRQGVHDEIEKLKIEARDAAAVHEANKLVLENERADLVQRLEAAKRETSSAINELDAQLDELGIEHSSHAQALECLGQRKCDEAKEFEEAAAQERLRHEKKIQIKAREEKEHFAALWIQLRWKAHVKRQRQKLASKGKKKGGKKKGKK</sequence>
<organism evidence="3 4">
    <name type="scientific">Cyclotella atomus</name>
    <dbReference type="NCBI Taxonomy" id="382360"/>
    <lineage>
        <taxon>Eukaryota</taxon>
        <taxon>Sar</taxon>
        <taxon>Stramenopiles</taxon>
        <taxon>Ochrophyta</taxon>
        <taxon>Bacillariophyta</taxon>
        <taxon>Coscinodiscophyceae</taxon>
        <taxon>Thalassiosirophycidae</taxon>
        <taxon>Stephanodiscales</taxon>
        <taxon>Stephanodiscaceae</taxon>
        <taxon>Cyclotella</taxon>
    </lineage>
</organism>
<evidence type="ECO:0000313" key="4">
    <source>
        <dbReference type="Proteomes" id="UP001530400"/>
    </source>
</evidence>
<keyword evidence="4" id="KW-1185">Reference proteome</keyword>
<proteinExistence type="predicted"/>
<keyword evidence="1" id="KW-0175">Coiled coil</keyword>
<accession>A0ABD3QJC9</accession>
<evidence type="ECO:0000313" key="3">
    <source>
        <dbReference type="EMBL" id="KAL3800588.1"/>
    </source>
</evidence>
<feature type="coiled-coil region" evidence="1">
    <location>
        <begin position="51"/>
        <end position="111"/>
    </location>
</feature>
<protein>
    <recommendedName>
        <fullName evidence="5">Dynein regulatory complex protein 9</fullName>
    </recommendedName>
</protein>
<dbReference type="EMBL" id="JALLPJ020000156">
    <property type="protein sequence ID" value="KAL3800588.1"/>
    <property type="molecule type" value="Genomic_DNA"/>
</dbReference>
<feature type="region of interest" description="Disordered" evidence="2">
    <location>
        <begin position="365"/>
        <end position="385"/>
    </location>
</feature>
<evidence type="ECO:0000256" key="2">
    <source>
        <dbReference type="SAM" id="MobiDB-lite"/>
    </source>
</evidence>
<name>A0ABD3QJC9_9STRA</name>
<evidence type="ECO:0000256" key="1">
    <source>
        <dbReference type="SAM" id="Coils"/>
    </source>
</evidence>
<gene>
    <name evidence="3" type="ORF">ACHAWO_009832</name>
</gene>